<evidence type="ECO:0000256" key="2">
    <source>
        <dbReference type="ARBA" id="ARBA00007524"/>
    </source>
</evidence>
<feature type="compositionally biased region" description="Basic and acidic residues" evidence="6">
    <location>
        <begin position="1"/>
        <end position="14"/>
    </location>
</feature>
<evidence type="ECO:0000256" key="6">
    <source>
        <dbReference type="SAM" id="MobiDB-lite"/>
    </source>
</evidence>
<dbReference type="FunFam" id="1.20.1260.100:FF:000001">
    <property type="entry name" value="translocator protein 2"/>
    <property type="match status" value="1"/>
</dbReference>
<protein>
    <submittedName>
        <fullName evidence="9">Translocator protein homolog</fullName>
    </submittedName>
</protein>
<evidence type="ECO:0000256" key="1">
    <source>
        <dbReference type="ARBA" id="ARBA00004141"/>
    </source>
</evidence>
<evidence type="ECO:0000313" key="8">
    <source>
        <dbReference type="Proteomes" id="UP000189703"/>
    </source>
</evidence>
<dbReference type="FunCoup" id="A0A1U8ANX9">
    <property type="interactions" value="99"/>
</dbReference>
<keyword evidence="5 7" id="KW-0472">Membrane</keyword>
<comment type="similarity">
    <text evidence="2">Belongs to the TspO/BZRP family.</text>
</comment>
<feature type="region of interest" description="Disordered" evidence="6">
    <location>
        <begin position="1"/>
        <end position="29"/>
    </location>
</feature>
<evidence type="ECO:0000313" key="9">
    <source>
        <dbReference type="RefSeq" id="XP_010269506.1"/>
    </source>
</evidence>
<dbReference type="GeneID" id="104606144"/>
<dbReference type="PIRSF" id="PIRSF005859">
    <property type="entry name" value="PBR"/>
    <property type="match status" value="1"/>
</dbReference>
<dbReference type="CDD" id="cd15904">
    <property type="entry name" value="TSPO_MBR"/>
    <property type="match status" value="1"/>
</dbReference>
<dbReference type="PANTHER" id="PTHR10057">
    <property type="entry name" value="PERIPHERAL-TYPE BENZODIAZEPINE RECEPTOR"/>
    <property type="match status" value="1"/>
</dbReference>
<keyword evidence="4 7" id="KW-1133">Transmembrane helix</keyword>
<proteinExistence type="inferred from homology"/>
<keyword evidence="8" id="KW-1185">Reference proteome</keyword>
<organism evidence="8 9">
    <name type="scientific">Nelumbo nucifera</name>
    <name type="common">Sacred lotus</name>
    <dbReference type="NCBI Taxonomy" id="4432"/>
    <lineage>
        <taxon>Eukaryota</taxon>
        <taxon>Viridiplantae</taxon>
        <taxon>Streptophyta</taxon>
        <taxon>Embryophyta</taxon>
        <taxon>Tracheophyta</taxon>
        <taxon>Spermatophyta</taxon>
        <taxon>Magnoliopsida</taxon>
        <taxon>Proteales</taxon>
        <taxon>Nelumbonaceae</taxon>
        <taxon>Nelumbo</taxon>
    </lineage>
</organism>
<evidence type="ECO:0000256" key="5">
    <source>
        <dbReference type="ARBA" id="ARBA00023136"/>
    </source>
</evidence>
<evidence type="ECO:0000256" key="4">
    <source>
        <dbReference type="ARBA" id="ARBA00022989"/>
    </source>
</evidence>
<comment type="subcellular location">
    <subcellularLocation>
        <location evidence="1">Membrane</location>
        <topology evidence="1">Multi-pass membrane protein</topology>
    </subcellularLocation>
</comment>
<dbReference type="PANTHER" id="PTHR10057:SF0">
    <property type="entry name" value="TRANSLOCATOR PROTEIN"/>
    <property type="match status" value="1"/>
</dbReference>
<dbReference type="eggNOG" id="ENOG502RZ33">
    <property type="taxonomic scope" value="Eukaryota"/>
</dbReference>
<dbReference type="STRING" id="4432.A0A1U8ANX9"/>
<dbReference type="GO" id="GO:0033013">
    <property type="term" value="P:tetrapyrrole metabolic process"/>
    <property type="evidence" value="ECO:0007669"/>
    <property type="project" value="UniProtKB-ARBA"/>
</dbReference>
<dbReference type="Proteomes" id="UP000189703">
    <property type="component" value="Unplaced"/>
</dbReference>
<dbReference type="RefSeq" id="XP_010269506.1">
    <property type="nucleotide sequence ID" value="XM_010271204.2"/>
</dbReference>
<feature type="transmembrane region" description="Helical" evidence="7">
    <location>
        <begin position="81"/>
        <end position="103"/>
    </location>
</feature>
<reference evidence="9" key="1">
    <citation type="submission" date="2025-08" db="UniProtKB">
        <authorList>
            <consortium name="RefSeq"/>
        </authorList>
    </citation>
    <scope>IDENTIFICATION</scope>
</reference>
<feature type="transmembrane region" description="Helical" evidence="7">
    <location>
        <begin position="140"/>
        <end position="157"/>
    </location>
</feature>
<evidence type="ECO:0000256" key="7">
    <source>
        <dbReference type="SAM" id="Phobius"/>
    </source>
</evidence>
<dbReference type="Gene3D" id="1.20.1260.100">
    <property type="entry name" value="TspO/MBR protein"/>
    <property type="match status" value="1"/>
</dbReference>
<name>A0A1U8ANX9_NELNU</name>
<dbReference type="OrthoDB" id="8841220at2759"/>
<sequence length="188" mass="20658">MASENVRQRIRDEATESTDADNGDRTRRDKKMAMAKRGLRSLTIAVAVPLSLAITNIYLFGSPDRYRTLKKPSSSSWYPSIWALHLACLASTFLMGLSSWLVWADGGFHRGRSALPLYVAQLALCLSWDPLVFALGLSRIGLMVCIALFGVLVGCSRSFGQVNPTAGDLVKPCLLCAAFRMIVNYLLL</sequence>
<dbReference type="AlphaFoldDB" id="A0A1U8ANX9"/>
<dbReference type="KEGG" id="nnu:104606144"/>
<dbReference type="InterPro" id="IPR038330">
    <property type="entry name" value="TspO/MBR-related_sf"/>
</dbReference>
<gene>
    <name evidence="9" type="primary">LOC104606144</name>
</gene>
<evidence type="ECO:0000256" key="3">
    <source>
        <dbReference type="ARBA" id="ARBA00022692"/>
    </source>
</evidence>
<dbReference type="Pfam" id="PF03073">
    <property type="entry name" value="TspO_MBR"/>
    <property type="match status" value="1"/>
</dbReference>
<dbReference type="GO" id="GO:0016020">
    <property type="term" value="C:membrane"/>
    <property type="evidence" value="ECO:0000318"/>
    <property type="project" value="GO_Central"/>
</dbReference>
<feature type="transmembrane region" description="Helical" evidence="7">
    <location>
        <begin position="38"/>
        <end position="61"/>
    </location>
</feature>
<accession>A0A1U8ANX9</accession>
<keyword evidence="3 7" id="KW-0812">Transmembrane</keyword>
<dbReference type="InterPro" id="IPR004307">
    <property type="entry name" value="TspO_MBR"/>
</dbReference>
<dbReference type="OMA" id="WVEGGFH"/>